<dbReference type="KEGG" id="lbc:LACBIDRAFT_331435"/>
<sequence>MYHLCLANSGRTANPFLSIHLSELTSTTISADPYKPAVKLDWVALASCPSYLPSIQTTYPSHRPCNCNVTMKGLLPMSYGISPNGRRSLVNFVEVGIGSNVMGGLRDVEIVSDMGSVACILTPYPFEPSDGNAPNSTPGWAQYSSPLFLNLNTDIDEMNTDVPVLQTGNPMPCFNNYLIIPEPTVDVYVPFDSYSSAAHVTSTQERTTAHHDVLESPPWQDLSARAPNVPYLLLPDDLPSPHRIQRPSEMMPPLRLHVGSPALASAKRKIRRHEAKFFCVIAGCGHDFTTKQNLKSMFNVITVFSLFV</sequence>
<protein>
    <submittedName>
        <fullName evidence="1">Predicted protein</fullName>
    </submittedName>
</protein>
<keyword evidence="2" id="KW-1185">Reference proteome</keyword>
<reference evidence="1 2" key="1">
    <citation type="journal article" date="2008" name="Nature">
        <title>The genome of Laccaria bicolor provides insights into mycorrhizal symbiosis.</title>
        <authorList>
            <person name="Martin F."/>
            <person name="Aerts A."/>
            <person name="Ahren D."/>
            <person name="Brun A."/>
            <person name="Danchin E.G.J."/>
            <person name="Duchaussoy F."/>
            <person name="Gibon J."/>
            <person name="Kohler A."/>
            <person name="Lindquist E."/>
            <person name="Pereda V."/>
            <person name="Salamov A."/>
            <person name="Shapiro H.J."/>
            <person name="Wuyts J."/>
            <person name="Blaudez D."/>
            <person name="Buee M."/>
            <person name="Brokstein P."/>
            <person name="Canbaeck B."/>
            <person name="Cohen D."/>
            <person name="Courty P.E."/>
            <person name="Coutinho P.M."/>
            <person name="Delaruelle C."/>
            <person name="Detter J.C."/>
            <person name="Deveau A."/>
            <person name="DiFazio S."/>
            <person name="Duplessis S."/>
            <person name="Fraissinet-Tachet L."/>
            <person name="Lucic E."/>
            <person name="Frey-Klett P."/>
            <person name="Fourrey C."/>
            <person name="Feussner I."/>
            <person name="Gay G."/>
            <person name="Grimwood J."/>
            <person name="Hoegger P.J."/>
            <person name="Jain P."/>
            <person name="Kilaru S."/>
            <person name="Labbe J."/>
            <person name="Lin Y.C."/>
            <person name="Legue V."/>
            <person name="Le Tacon F."/>
            <person name="Marmeisse R."/>
            <person name="Melayah D."/>
            <person name="Montanini B."/>
            <person name="Muratet M."/>
            <person name="Nehls U."/>
            <person name="Niculita-Hirzel H."/>
            <person name="Oudot-Le Secq M.P."/>
            <person name="Peter M."/>
            <person name="Quesneville H."/>
            <person name="Rajashekar B."/>
            <person name="Reich M."/>
            <person name="Rouhier N."/>
            <person name="Schmutz J."/>
            <person name="Yin T."/>
            <person name="Chalot M."/>
            <person name="Henrissat B."/>
            <person name="Kuees U."/>
            <person name="Lucas S."/>
            <person name="Van de Peer Y."/>
            <person name="Podila G.K."/>
            <person name="Polle A."/>
            <person name="Pukkila P.J."/>
            <person name="Richardson P.M."/>
            <person name="Rouze P."/>
            <person name="Sanders I.R."/>
            <person name="Stajich J.E."/>
            <person name="Tunlid A."/>
            <person name="Tuskan G."/>
            <person name="Grigoriev I.V."/>
        </authorList>
    </citation>
    <scope>NUCLEOTIDE SEQUENCE [LARGE SCALE GENOMIC DNA]</scope>
    <source>
        <strain evidence="2">S238N-H82 / ATCC MYA-4686</strain>
    </source>
</reference>
<name>B0DPG8_LACBS</name>
<accession>B0DPG8</accession>
<evidence type="ECO:0000313" key="1">
    <source>
        <dbReference type="EMBL" id="EDR03450.1"/>
    </source>
</evidence>
<dbReference type="InParanoid" id="B0DPG8"/>
<proteinExistence type="predicted"/>
<dbReference type="Proteomes" id="UP000001194">
    <property type="component" value="Unassembled WGS sequence"/>
</dbReference>
<evidence type="ECO:0000313" key="2">
    <source>
        <dbReference type="Proteomes" id="UP000001194"/>
    </source>
</evidence>
<dbReference type="OrthoDB" id="10381192at2759"/>
<dbReference type="AlphaFoldDB" id="B0DPG8"/>
<dbReference type="HOGENOM" id="CLU_816530_0_0_1"/>
<dbReference type="RefSeq" id="XP_001885906.1">
    <property type="nucleotide sequence ID" value="XM_001885871.1"/>
</dbReference>
<dbReference type="GeneID" id="6081461"/>
<dbReference type="EMBL" id="DS547124">
    <property type="protein sequence ID" value="EDR03450.1"/>
    <property type="molecule type" value="Genomic_DNA"/>
</dbReference>
<gene>
    <name evidence="1" type="ORF">LACBIDRAFT_331435</name>
</gene>
<organism evidence="2">
    <name type="scientific">Laccaria bicolor (strain S238N-H82 / ATCC MYA-4686)</name>
    <name type="common">Bicoloured deceiver</name>
    <name type="synonym">Laccaria laccata var. bicolor</name>
    <dbReference type="NCBI Taxonomy" id="486041"/>
    <lineage>
        <taxon>Eukaryota</taxon>
        <taxon>Fungi</taxon>
        <taxon>Dikarya</taxon>
        <taxon>Basidiomycota</taxon>
        <taxon>Agaricomycotina</taxon>
        <taxon>Agaricomycetes</taxon>
        <taxon>Agaricomycetidae</taxon>
        <taxon>Agaricales</taxon>
        <taxon>Agaricineae</taxon>
        <taxon>Hydnangiaceae</taxon>
        <taxon>Laccaria</taxon>
    </lineage>
</organism>